<keyword evidence="3" id="KW-1185">Reference proteome</keyword>
<name>A0ABY7N9K3_9MICO</name>
<protein>
    <submittedName>
        <fullName evidence="2">Uncharacterized protein</fullName>
    </submittedName>
</protein>
<dbReference type="Proteomes" id="UP001212421">
    <property type="component" value="Chromosome"/>
</dbReference>
<evidence type="ECO:0000313" key="3">
    <source>
        <dbReference type="Proteomes" id="UP001212421"/>
    </source>
</evidence>
<gene>
    <name evidence="2" type="ORF">KIV56_11710</name>
</gene>
<proteinExistence type="predicted"/>
<dbReference type="RefSeq" id="WP_281533662.1">
    <property type="nucleotide sequence ID" value="NZ_CP075584.1"/>
</dbReference>
<evidence type="ECO:0000256" key="1">
    <source>
        <dbReference type="SAM" id="MobiDB-lite"/>
    </source>
</evidence>
<organism evidence="2 3">
    <name type="scientific">Cryobacterium breve</name>
    <dbReference type="NCBI Taxonomy" id="1259258"/>
    <lineage>
        <taxon>Bacteria</taxon>
        <taxon>Bacillati</taxon>
        <taxon>Actinomycetota</taxon>
        <taxon>Actinomycetes</taxon>
        <taxon>Micrococcales</taxon>
        <taxon>Microbacteriaceae</taxon>
        <taxon>Cryobacterium</taxon>
    </lineage>
</organism>
<accession>A0ABY7N9K3</accession>
<feature type="compositionally biased region" description="Basic and acidic residues" evidence="1">
    <location>
        <begin position="103"/>
        <end position="114"/>
    </location>
</feature>
<dbReference type="EMBL" id="CP075584">
    <property type="protein sequence ID" value="WBM79151.1"/>
    <property type="molecule type" value="Genomic_DNA"/>
</dbReference>
<feature type="region of interest" description="Disordered" evidence="1">
    <location>
        <begin position="46"/>
        <end position="123"/>
    </location>
</feature>
<reference evidence="2 3" key="1">
    <citation type="submission" date="2021-05" db="EMBL/GenBank/DDBJ databases">
        <authorList>
            <person name="Kumar R."/>
            <person name="Kumar A."/>
            <person name="Mukhia S."/>
        </authorList>
    </citation>
    <scope>NUCLEOTIDE SEQUENCE [LARGE SCALE GENOMIC DNA]</scope>
    <source>
        <strain evidence="2 3">ERMR7:08</strain>
    </source>
</reference>
<sequence>MSARAGRGVSGRLEGGVTARDERAIAEVRVELGEEVGLVVGGHVDRLAGDGEVPQLPADLDRERGKSQPAAGRVPGGGVLPGVDAVRRVAGETEPAAGQSALVEHDRGGERETGRCAADVELE</sequence>
<evidence type="ECO:0000313" key="2">
    <source>
        <dbReference type="EMBL" id="WBM79151.1"/>
    </source>
</evidence>